<reference evidence="13 14" key="1">
    <citation type="submission" date="2015-10" db="EMBL/GenBank/DDBJ databases">
        <title>Draft genome sequence of Streptomyces griseorubiginosus DSM 40469, type strain for the species Streptomyces griseorubiginosus.</title>
        <authorList>
            <person name="Ruckert C."/>
            <person name="Winkler A."/>
            <person name="Kalinowski J."/>
            <person name="Kampfer P."/>
            <person name="Glaeser S."/>
        </authorList>
    </citation>
    <scope>NUCLEOTIDE SEQUENCE [LARGE SCALE GENOMIC DNA]</scope>
    <source>
        <strain evidence="13 14">DSM 40469</strain>
    </source>
</reference>
<name>A0A124HXC9_9ACTN</name>
<dbReference type="Gene3D" id="3.30.70.1350">
    <property type="entry name" value="Cation efflux protein, cytoplasmic domain"/>
    <property type="match status" value="1"/>
</dbReference>
<dbReference type="InterPro" id="IPR036837">
    <property type="entry name" value="Cation_efflux_CTD_sf"/>
</dbReference>
<keyword evidence="4" id="KW-1003">Cell membrane</keyword>
<evidence type="ECO:0000256" key="10">
    <source>
        <dbReference type="SAM" id="Phobius"/>
    </source>
</evidence>
<gene>
    <name evidence="13" type="ORF">AQJ54_25445</name>
</gene>
<dbReference type="InterPro" id="IPR002524">
    <property type="entry name" value="Cation_efflux"/>
</dbReference>
<protein>
    <submittedName>
        <fullName evidence="13">Cation diffusion facilitator family transporter</fullName>
    </submittedName>
</protein>
<keyword evidence="6 10" id="KW-1133">Transmembrane helix</keyword>
<dbReference type="Gene3D" id="1.20.1510.10">
    <property type="entry name" value="Cation efflux protein transmembrane domain"/>
    <property type="match status" value="1"/>
</dbReference>
<keyword evidence="14" id="KW-1185">Reference proteome</keyword>
<dbReference type="Proteomes" id="UP000054375">
    <property type="component" value="Unassembled WGS sequence"/>
</dbReference>
<feature type="transmembrane region" description="Helical" evidence="10">
    <location>
        <begin position="127"/>
        <end position="145"/>
    </location>
</feature>
<dbReference type="GO" id="GO:0015086">
    <property type="term" value="F:cadmium ion transmembrane transporter activity"/>
    <property type="evidence" value="ECO:0007669"/>
    <property type="project" value="TreeGrafter"/>
</dbReference>
<dbReference type="InterPro" id="IPR058533">
    <property type="entry name" value="Cation_efflux_TM"/>
</dbReference>
<evidence type="ECO:0000256" key="3">
    <source>
        <dbReference type="ARBA" id="ARBA00022448"/>
    </source>
</evidence>
<evidence type="ECO:0000256" key="5">
    <source>
        <dbReference type="ARBA" id="ARBA00022692"/>
    </source>
</evidence>
<evidence type="ECO:0000256" key="9">
    <source>
        <dbReference type="SAM" id="MobiDB-lite"/>
    </source>
</evidence>
<feature type="transmembrane region" description="Helical" evidence="10">
    <location>
        <begin position="95"/>
        <end position="121"/>
    </location>
</feature>
<comment type="subcellular location">
    <subcellularLocation>
        <location evidence="1">Cell membrane</location>
        <topology evidence="1">Multi-pass membrane protein</topology>
    </subcellularLocation>
</comment>
<dbReference type="EMBL" id="LMWV01000020">
    <property type="protein sequence ID" value="KUN64364.1"/>
    <property type="molecule type" value="Genomic_DNA"/>
</dbReference>
<evidence type="ECO:0000256" key="7">
    <source>
        <dbReference type="ARBA" id="ARBA00023065"/>
    </source>
</evidence>
<dbReference type="SUPFAM" id="SSF161111">
    <property type="entry name" value="Cation efflux protein transmembrane domain-like"/>
    <property type="match status" value="1"/>
</dbReference>
<dbReference type="InterPro" id="IPR027470">
    <property type="entry name" value="Cation_efflux_CTD"/>
</dbReference>
<dbReference type="GO" id="GO:0015341">
    <property type="term" value="F:zinc efflux antiporter activity"/>
    <property type="evidence" value="ECO:0007669"/>
    <property type="project" value="TreeGrafter"/>
</dbReference>
<evidence type="ECO:0000256" key="4">
    <source>
        <dbReference type="ARBA" id="ARBA00022475"/>
    </source>
</evidence>
<dbReference type="GeneID" id="91285993"/>
<evidence type="ECO:0000256" key="6">
    <source>
        <dbReference type="ARBA" id="ARBA00022989"/>
    </source>
</evidence>
<feature type="compositionally biased region" description="Basic residues" evidence="9">
    <location>
        <begin position="1"/>
        <end position="29"/>
    </location>
</feature>
<dbReference type="NCBIfam" id="TIGR01297">
    <property type="entry name" value="CDF"/>
    <property type="match status" value="1"/>
</dbReference>
<evidence type="ECO:0000256" key="2">
    <source>
        <dbReference type="ARBA" id="ARBA00008114"/>
    </source>
</evidence>
<dbReference type="FunFam" id="1.20.1510.10:FF:000006">
    <property type="entry name" value="Divalent cation efflux transporter"/>
    <property type="match status" value="1"/>
</dbReference>
<keyword evidence="3" id="KW-0813">Transport</keyword>
<dbReference type="Pfam" id="PF01545">
    <property type="entry name" value="Cation_efflux"/>
    <property type="match status" value="1"/>
</dbReference>
<dbReference type="GO" id="GO:0006882">
    <property type="term" value="P:intracellular zinc ion homeostasis"/>
    <property type="evidence" value="ECO:0007669"/>
    <property type="project" value="TreeGrafter"/>
</dbReference>
<dbReference type="SUPFAM" id="SSF160240">
    <property type="entry name" value="Cation efflux protein cytoplasmic domain-like"/>
    <property type="match status" value="1"/>
</dbReference>
<evidence type="ECO:0000256" key="8">
    <source>
        <dbReference type="ARBA" id="ARBA00023136"/>
    </source>
</evidence>
<feature type="transmembrane region" description="Helical" evidence="10">
    <location>
        <begin position="197"/>
        <end position="215"/>
    </location>
</feature>
<comment type="similarity">
    <text evidence="2">Belongs to the cation diffusion facilitator (CDF) transporter (TC 2.A.4) family.</text>
</comment>
<accession>A0A124HXC9</accession>
<dbReference type="FunFam" id="3.30.70.1350:FF:000014">
    <property type="entry name" value="Cation efflux system protein"/>
    <property type="match status" value="1"/>
</dbReference>
<dbReference type="AlphaFoldDB" id="A0A124HXC9"/>
<evidence type="ECO:0000313" key="13">
    <source>
        <dbReference type="EMBL" id="KUN64364.1"/>
    </source>
</evidence>
<feature type="domain" description="Cation efflux protein transmembrane" evidence="11">
    <location>
        <begin position="96"/>
        <end position="286"/>
    </location>
</feature>
<dbReference type="RefSeq" id="WP_062241183.1">
    <property type="nucleotide sequence ID" value="NZ_CP032427.1"/>
</dbReference>
<proteinExistence type="inferred from homology"/>
<organism evidence="13 14">
    <name type="scientific">Streptomyces griseorubiginosus</name>
    <dbReference type="NCBI Taxonomy" id="67304"/>
    <lineage>
        <taxon>Bacteria</taxon>
        <taxon>Bacillati</taxon>
        <taxon>Actinomycetota</taxon>
        <taxon>Actinomycetes</taxon>
        <taxon>Kitasatosporales</taxon>
        <taxon>Streptomycetaceae</taxon>
        <taxon>Streptomyces</taxon>
    </lineage>
</organism>
<dbReference type="InterPro" id="IPR050291">
    <property type="entry name" value="CDF_Transporter"/>
</dbReference>
<dbReference type="Pfam" id="PF16916">
    <property type="entry name" value="ZT_dimer"/>
    <property type="match status" value="1"/>
</dbReference>
<comment type="caution">
    <text evidence="13">The sequence shown here is derived from an EMBL/GenBank/DDBJ whole genome shotgun (WGS) entry which is preliminary data.</text>
</comment>
<keyword evidence="8 10" id="KW-0472">Membrane</keyword>
<feature type="region of interest" description="Disordered" evidence="9">
    <location>
        <begin position="1"/>
        <end position="61"/>
    </location>
</feature>
<sequence length="389" mass="41406">MASWARHVHRRAHRKGHHVSHHDHRHGHPHEHGRPDGHHGHPHDHARPGVPHRHPHEHTRPGIRHRLGHLLTPHSHETADKLDSALESSARGMRALWVSLAVLGVTALAQAVVVVVSGSVALLGDTVHNAADALTAVPLGIAFVLGRRAATRRFTYGYGRAEDLAGIAIVLTIAASAAFAGWAAVDRLLDPRPVAHVPAVAVAALLGFAGNEWVARYRIRVGRDIGSAALVADGLHARTDGFTSLAVLIGAGGSALGWQLADPIVGLAITAAIALVLRDAAREVFRRVMDAVDPALVDRAESALRTVEGVRAVGELRLRWIGHRLRAEVAVVVDGEMTVRQSHAVAVEAEHALLHAVPRLTAALVHADPAPVPGETDPHHALAHHAPAR</sequence>
<evidence type="ECO:0000259" key="11">
    <source>
        <dbReference type="Pfam" id="PF01545"/>
    </source>
</evidence>
<keyword evidence="7" id="KW-0406">Ion transport</keyword>
<keyword evidence="5 10" id="KW-0812">Transmembrane</keyword>
<dbReference type="InterPro" id="IPR027469">
    <property type="entry name" value="Cation_efflux_TMD_sf"/>
</dbReference>
<feature type="compositionally biased region" description="Basic residues" evidence="9">
    <location>
        <begin position="48"/>
        <end position="61"/>
    </location>
</feature>
<feature type="domain" description="Cation efflux protein cytoplasmic" evidence="12">
    <location>
        <begin position="294"/>
        <end position="369"/>
    </location>
</feature>
<evidence type="ECO:0000259" key="12">
    <source>
        <dbReference type="Pfam" id="PF16916"/>
    </source>
</evidence>
<dbReference type="PANTHER" id="PTHR43840">
    <property type="entry name" value="MITOCHONDRIAL METAL TRANSPORTER 1-RELATED"/>
    <property type="match status" value="1"/>
</dbReference>
<feature type="compositionally biased region" description="Basic and acidic residues" evidence="9">
    <location>
        <begin position="30"/>
        <end position="47"/>
    </location>
</feature>
<dbReference type="PANTHER" id="PTHR43840:SF15">
    <property type="entry name" value="MITOCHONDRIAL METAL TRANSPORTER 1-RELATED"/>
    <property type="match status" value="1"/>
</dbReference>
<feature type="region of interest" description="Disordered" evidence="9">
    <location>
        <begin position="369"/>
        <end position="389"/>
    </location>
</feature>
<feature type="transmembrane region" description="Helical" evidence="10">
    <location>
        <begin position="165"/>
        <end position="185"/>
    </location>
</feature>
<evidence type="ECO:0000313" key="14">
    <source>
        <dbReference type="Proteomes" id="UP000054375"/>
    </source>
</evidence>
<dbReference type="GO" id="GO:0015093">
    <property type="term" value="F:ferrous iron transmembrane transporter activity"/>
    <property type="evidence" value="ECO:0007669"/>
    <property type="project" value="TreeGrafter"/>
</dbReference>
<dbReference type="GO" id="GO:0005886">
    <property type="term" value="C:plasma membrane"/>
    <property type="evidence" value="ECO:0007669"/>
    <property type="project" value="UniProtKB-SubCell"/>
</dbReference>
<evidence type="ECO:0000256" key="1">
    <source>
        <dbReference type="ARBA" id="ARBA00004651"/>
    </source>
</evidence>